<proteinExistence type="inferred from homology"/>
<sequence length="155" mass="16287">MKKQQGFTLIELMIVVAIIGILAAVAIPQYQNYVAKSQVSRVMQETAALKTAIETCLLEGITTEANCALGWTESNLLLGTGGGSGSGSTRANTTGLVIAFSSTADTTITAKFGQQAATALSGKELIWTRTNKGVWSCATDVDDEYRPSSCDEKSG</sequence>
<evidence type="ECO:0000256" key="4">
    <source>
        <dbReference type="RuleBase" id="RU000389"/>
    </source>
</evidence>
<dbReference type="PROSITE" id="PS00409">
    <property type="entry name" value="PROKAR_NTER_METHYL"/>
    <property type="match status" value="1"/>
</dbReference>
<evidence type="ECO:0000313" key="6">
    <source>
        <dbReference type="EMBL" id="WKD48617.1"/>
    </source>
</evidence>
<dbReference type="Pfam" id="PF00114">
    <property type="entry name" value="Pilin"/>
    <property type="match status" value="1"/>
</dbReference>
<dbReference type="Pfam" id="PF07963">
    <property type="entry name" value="N_methyl"/>
    <property type="match status" value="1"/>
</dbReference>
<keyword evidence="3" id="KW-0488">Methylation</keyword>
<keyword evidence="4" id="KW-0281">Fimbrium</keyword>
<dbReference type="RefSeq" id="WP_301414384.1">
    <property type="nucleotide sequence ID" value="NZ_CP098023.1"/>
</dbReference>
<dbReference type="Proteomes" id="UP001321520">
    <property type="component" value="Chromosome"/>
</dbReference>
<organism evidence="6 7">
    <name type="scientific">Microbulbifer spongiae</name>
    <dbReference type="NCBI Taxonomy" id="2944933"/>
    <lineage>
        <taxon>Bacteria</taxon>
        <taxon>Pseudomonadati</taxon>
        <taxon>Pseudomonadota</taxon>
        <taxon>Gammaproteobacteria</taxon>
        <taxon>Cellvibrionales</taxon>
        <taxon>Microbulbiferaceae</taxon>
        <taxon>Microbulbifer</taxon>
    </lineage>
</organism>
<comment type="similarity">
    <text evidence="1 4">Belongs to the N-Me-Phe pilin family.</text>
</comment>
<evidence type="ECO:0000256" key="1">
    <source>
        <dbReference type="ARBA" id="ARBA00005233"/>
    </source>
</evidence>
<dbReference type="NCBIfam" id="TIGR02532">
    <property type="entry name" value="IV_pilin_GFxxxE"/>
    <property type="match status" value="1"/>
</dbReference>
<dbReference type="InterPro" id="IPR045584">
    <property type="entry name" value="Pilin-like"/>
</dbReference>
<evidence type="ECO:0000256" key="5">
    <source>
        <dbReference type="SAM" id="Phobius"/>
    </source>
</evidence>
<dbReference type="InterPro" id="IPR001082">
    <property type="entry name" value="Pilin"/>
</dbReference>
<comment type="subunit">
    <text evidence="2">The pili are polar flexible filaments of about 5.4 nanometers diameter and 2.5 micrometers average length; they consist of only a single polypeptide chain arranged in a helical configuration of five subunits per turn in the assembled pilus.</text>
</comment>
<feature type="transmembrane region" description="Helical" evidence="5">
    <location>
        <begin position="7"/>
        <end position="27"/>
    </location>
</feature>
<keyword evidence="5" id="KW-1133">Transmembrane helix</keyword>
<keyword evidence="5" id="KW-0472">Membrane</keyword>
<dbReference type="SUPFAM" id="SSF54523">
    <property type="entry name" value="Pili subunits"/>
    <property type="match status" value="1"/>
</dbReference>
<evidence type="ECO:0000256" key="3">
    <source>
        <dbReference type="ARBA" id="ARBA00022481"/>
    </source>
</evidence>
<gene>
    <name evidence="6" type="ORF">M8T91_11875</name>
</gene>
<dbReference type="PANTHER" id="PTHR30093:SF34">
    <property type="entry name" value="PREPILIN PEPTIDASE-DEPENDENT PROTEIN D"/>
    <property type="match status" value="1"/>
</dbReference>
<keyword evidence="5" id="KW-0812">Transmembrane</keyword>
<reference evidence="6 7" key="1">
    <citation type="submission" date="2022-05" db="EMBL/GenBank/DDBJ databases">
        <title>Microbulbifer sp. nov., isolated from sponge.</title>
        <authorList>
            <person name="Gao L."/>
        </authorList>
    </citation>
    <scope>NUCLEOTIDE SEQUENCE [LARGE SCALE GENOMIC DNA]</scope>
    <source>
        <strain evidence="6 7">MI-G</strain>
    </source>
</reference>
<accession>A0ABY9E8E5</accession>
<evidence type="ECO:0000256" key="2">
    <source>
        <dbReference type="ARBA" id="ARBA00011156"/>
    </source>
</evidence>
<evidence type="ECO:0000313" key="7">
    <source>
        <dbReference type="Proteomes" id="UP001321520"/>
    </source>
</evidence>
<protein>
    <submittedName>
        <fullName evidence="6">Pilin</fullName>
    </submittedName>
</protein>
<dbReference type="EMBL" id="CP098023">
    <property type="protein sequence ID" value="WKD48617.1"/>
    <property type="molecule type" value="Genomic_DNA"/>
</dbReference>
<name>A0ABY9E8E5_9GAMM</name>
<dbReference type="InterPro" id="IPR000983">
    <property type="entry name" value="Bac_GSPG_pilin"/>
</dbReference>
<dbReference type="PANTHER" id="PTHR30093">
    <property type="entry name" value="GENERAL SECRETION PATHWAY PROTEIN G"/>
    <property type="match status" value="1"/>
</dbReference>
<dbReference type="PRINTS" id="PR00813">
    <property type="entry name" value="BCTERIALGSPG"/>
</dbReference>
<keyword evidence="7" id="KW-1185">Reference proteome</keyword>
<dbReference type="Gene3D" id="3.30.700.10">
    <property type="entry name" value="Glycoprotein, Type 4 Pilin"/>
    <property type="match status" value="1"/>
</dbReference>
<dbReference type="InterPro" id="IPR012902">
    <property type="entry name" value="N_methyl_site"/>
</dbReference>